<dbReference type="EMBL" id="NFHB01000002">
    <property type="protein sequence ID" value="OUN04236.1"/>
    <property type="molecule type" value="Genomic_DNA"/>
</dbReference>
<proteinExistence type="predicted"/>
<name>A0A1Y3QX81_9BACT</name>
<reference evidence="2" key="1">
    <citation type="submission" date="2017-04" db="EMBL/GenBank/DDBJ databases">
        <title>Function of individual gut microbiota members based on whole genome sequencing of pure cultures obtained from chicken caecum.</title>
        <authorList>
            <person name="Medvecky M."/>
            <person name="Cejkova D."/>
            <person name="Polansky O."/>
            <person name="Karasova D."/>
            <person name="Kubasova T."/>
            <person name="Cizek A."/>
            <person name="Rychlik I."/>
        </authorList>
    </citation>
    <scope>NUCLEOTIDE SEQUENCE [LARGE SCALE GENOMIC DNA]</scope>
    <source>
        <strain evidence="2">An90</strain>
    </source>
</reference>
<evidence type="ECO:0000313" key="2">
    <source>
        <dbReference type="Proteomes" id="UP000195772"/>
    </source>
</evidence>
<gene>
    <name evidence="1" type="ORF">B5G41_02685</name>
</gene>
<comment type="caution">
    <text evidence="1">The sequence shown here is derived from an EMBL/GenBank/DDBJ whole genome shotgun (WGS) entry which is preliminary data.</text>
</comment>
<dbReference type="Proteomes" id="UP000195772">
    <property type="component" value="Unassembled WGS sequence"/>
</dbReference>
<organism evidence="1 2">
    <name type="scientific">Alistipes onderdonkii</name>
    <dbReference type="NCBI Taxonomy" id="328813"/>
    <lineage>
        <taxon>Bacteria</taxon>
        <taxon>Pseudomonadati</taxon>
        <taxon>Bacteroidota</taxon>
        <taxon>Bacteroidia</taxon>
        <taxon>Bacteroidales</taxon>
        <taxon>Rikenellaceae</taxon>
        <taxon>Alistipes</taxon>
    </lineage>
</organism>
<sequence>MAAGISILCYKSKMLANGAHPLMIRVCKDGRKELCLCAASSVSDLFLNMRYRNPAVFAAHFIYGAPNAERSGRPVLRCAGSLHP</sequence>
<dbReference type="AlphaFoldDB" id="A0A1Y3QX81"/>
<protein>
    <submittedName>
        <fullName evidence="1">Uncharacterized protein</fullName>
    </submittedName>
</protein>
<evidence type="ECO:0000313" key="1">
    <source>
        <dbReference type="EMBL" id="OUN04236.1"/>
    </source>
</evidence>
<accession>A0A1Y3QX81</accession>
<dbReference type="RefSeq" id="WP_087401167.1">
    <property type="nucleotide sequence ID" value="NZ_NFHB01000002.1"/>
</dbReference>